<comment type="caution">
    <text evidence="2">The sequence shown here is derived from an EMBL/GenBank/DDBJ whole genome shotgun (WGS) entry which is preliminary data.</text>
</comment>
<dbReference type="InterPro" id="IPR009078">
    <property type="entry name" value="Ferritin-like_SF"/>
</dbReference>
<name>A0A644U3J9_9ZZZZ</name>
<dbReference type="GO" id="GO:0016491">
    <property type="term" value="F:oxidoreductase activity"/>
    <property type="evidence" value="ECO:0007669"/>
    <property type="project" value="InterPro"/>
</dbReference>
<dbReference type="InterPro" id="IPR012347">
    <property type="entry name" value="Ferritin-like"/>
</dbReference>
<reference evidence="2" key="1">
    <citation type="submission" date="2019-08" db="EMBL/GenBank/DDBJ databases">
        <authorList>
            <person name="Kucharzyk K."/>
            <person name="Murdoch R.W."/>
            <person name="Higgins S."/>
            <person name="Loffler F."/>
        </authorList>
    </citation>
    <scope>NUCLEOTIDE SEQUENCE</scope>
</reference>
<protein>
    <recommendedName>
        <fullName evidence="1">Rubrerythrin diiron-binding domain-containing protein</fullName>
    </recommendedName>
</protein>
<sequence>MKTFNSIEEILHFAINSEQESVDFYTRLSGQARNLEMKQIFAQYAHEEMTHKARLVNIRDSGQFIISTEEVNDLKISDYLVDIFPGPDLTYAEALVVAMKKEKAAFRLYLDLAGRTNDQDIKDVFMTLALEESKHKLRFEIEYDQHVMKEN</sequence>
<dbReference type="SUPFAM" id="SSF47240">
    <property type="entry name" value="Ferritin-like"/>
    <property type="match status" value="1"/>
</dbReference>
<proteinExistence type="predicted"/>
<organism evidence="2">
    <name type="scientific">bioreactor metagenome</name>
    <dbReference type="NCBI Taxonomy" id="1076179"/>
    <lineage>
        <taxon>unclassified sequences</taxon>
        <taxon>metagenomes</taxon>
        <taxon>ecological metagenomes</taxon>
    </lineage>
</organism>
<dbReference type="PANTHER" id="PTHR33531:SF10">
    <property type="entry name" value="BLR7895 PROTEIN"/>
    <property type="match status" value="1"/>
</dbReference>
<feature type="domain" description="Rubrerythrin diiron-binding" evidence="1">
    <location>
        <begin position="9"/>
        <end position="140"/>
    </location>
</feature>
<evidence type="ECO:0000313" key="2">
    <source>
        <dbReference type="EMBL" id="MPL73457.1"/>
    </source>
</evidence>
<dbReference type="Pfam" id="PF02915">
    <property type="entry name" value="Rubrerythrin"/>
    <property type="match status" value="1"/>
</dbReference>
<dbReference type="CDD" id="cd01045">
    <property type="entry name" value="Ferritin_like_AB"/>
    <property type="match status" value="1"/>
</dbReference>
<dbReference type="Gene3D" id="1.20.1260.10">
    <property type="match status" value="1"/>
</dbReference>
<dbReference type="InterPro" id="IPR003251">
    <property type="entry name" value="Rr_diiron-bd_dom"/>
</dbReference>
<dbReference type="PANTHER" id="PTHR33531">
    <property type="entry name" value="RUBRERYTHRIN SUBFAMILY"/>
    <property type="match status" value="1"/>
</dbReference>
<dbReference type="AlphaFoldDB" id="A0A644U3J9"/>
<accession>A0A644U3J9</accession>
<evidence type="ECO:0000259" key="1">
    <source>
        <dbReference type="Pfam" id="PF02915"/>
    </source>
</evidence>
<dbReference type="EMBL" id="VSSQ01000073">
    <property type="protein sequence ID" value="MPL73457.1"/>
    <property type="molecule type" value="Genomic_DNA"/>
</dbReference>
<dbReference type="GO" id="GO:0046872">
    <property type="term" value="F:metal ion binding"/>
    <property type="evidence" value="ECO:0007669"/>
    <property type="project" value="InterPro"/>
</dbReference>
<gene>
    <name evidence="2" type="ORF">SDC9_19257</name>
</gene>